<keyword evidence="1" id="KW-1133">Transmembrane helix</keyword>
<keyword evidence="2" id="KW-1185">Reference proteome</keyword>
<dbReference type="GeneID" id="104756389"/>
<dbReference type="PANTHER" id="PTHR31672">
    <property type="entry name" value="BNACNNG10540D PROTEIN"/>
    <property type="match status" value="1"/>
</dbReference>
<reference evidence="3" key="2">
    <citation type="submission" date="2025-08" db="UniProtKB">
        <authorList>
            <consortium name="RefSeq"/>
        </authorList>
    </citation>
    <scope>IDENTIFICATION</scope>
    <source>
        <tissue evidence="3">Leaf</tissue>
    </source>
</reference>
<accession>A0ABM0WWR3</accession>
<keyword evidence="1" id="KW-0812">Transmembrane</keyword>
<dbReference type="SUPFAM" id="SSF81383">
    <property type="entry name" value="F-box domain"/>
    <property type="match status" value="1"/>
</dbReference>
<dbReference type="RefSeq" id="XP_010477269.1">
    <property type="nucleotide sequence ID" value="XM_010478967.2"/>
</dbReference>
<proteinExistence type="predicted"/>
<dbReference type="InterPro" id="IPR036047">
    <property type="entry name" value="F-box-like_dom_sf"/>
</dbReference>
<name>A0ABM0WWR3_CAMSA</name>
<gene>
    <name evidence="3" type="primary">LOC104756389</name>
</gene>
<feature type="transmembrane region" description="Helical" evidence="1">
    <location>
        <begin position="101"/>
        <end position="126"/>
    </location>
</feature>
<reference evidence="2" key="1">
    <citation type="journal article" date="2014" name="Nat. Commun.">
        <title>The emerging biofuel crop Camelina sativa retains a highly undifferentiated hexaploid genome structure.</title>
        <authorList>
            <person name="Kagale S."/>
            <person name="Koh C."/>
            <person name="Nixon J."/>
            <person name="Bollina V."/>
            <person name="Clarke W.E."/>
            <person name="Tuteja R."/>
            <person name="Spillane C."/>
            <person name="Robinson S.J."/>
            <person name="Links M.G."/>
            <person name="Clarke C."/>
            <person name="Higgins E.E."/>
            <person name="Huebert T."/>
            <person name="Sharpe A.G."/>
            <person name="Parkin I.A."/>
        </authorList>
    </citation>
    <scope>NUCLEOTIDE SEQUENCE [LARGE SCALE GENOMIC DNA]</scope>
    <source>
        <strain evidence="2">cv. DH55</strain>
    </source>
</reference>
<protein>
    <submittedName>
        <fullName evidence="3">F-box protein At1g20360-like</fullName>
    </submittedName>
</protein>
<dbReference type="InterPro" id="IPR050796">
    <property type="entry name" value="SCF_F-box_component"/>
</dbReference>
<evidence type="ECO:0000313" key="2">
    <source>
        <dbReference type="Proteomes" id="UP000694864"/>
    </source>
</evidence>
<dbReference type="PANTHER" id="PTHR31672:SF13">
    <property type="entry name" value="F-BOX PROTEIN CPR30-LIKE"/>
    <property type="match status" value="1"/>
</dbReference>
<sequence length="401" mass="46254">MDGLPGNYHVDSSSTMKSLPLHLLDDILFRLEPKSIAMMRCTDRYFKSHISDDPMFEIGYFSRAIPNLLHIYGIYITYVYFQPLVSPWDTMSEGTFRYESMYGHHCSLFGSSSGLLLLYINGLFVANPLTKRFRFLDHSGSILLPRIVGGASFMDRNDRRAMCVGFVVNPTTKRFKIACILEMQKRCGFEISDGDSWRLSKTTINDDSKSDLTTWMKPVYLHGTLHWFRNDGSIMAFNPETEQGRFIPSTFHREKYTKLLFAADGKTNRLTLISGTKETISFYTLLGKPKWTLARRIKNVSMEDNRVSNWKLVTYDGTRLVVRVYMKYAIGALVHVYDMEADSWRVLGSATKWESDSVWNSYMFTPSFFSVEEDAHNYKAIVASKEDDPRIYYLRAVMGIK</sequence>
<organism evidence="2 3">
    <name type="scientific">Camelina sativa</name>
    <name type="common">False flax</name>
    <name type="synonym">Myagrum sativum</name>
    <dbReference type="NCBI Taxonomy" id="90675"/>
    <lineage>
        <taxon>Eukaryota</taxon>
        <taxon>Viridiplantae</taxon>
        <taxon>Streptophyta</taxon>
        <taxon>Embryophyta</taxon>
        <taxon>Tracheophyta</taxon>
        <taxon>Spermatophyta</taxon>
        <taxon>Magnoliopsida</taxon>
        <taxon>eudicotyledons</taxon>
        <taxon>Gunneridae</taxon>
        <taxon>Pentapetalae</taxon>
        <taxon>rosids</taxon>
        <taxon>malvids</taxon>
        <taxon>Brassicales</taxon>
        <taxon>Brassicaceae</taxon>
        <taxon>Camelineae</taxon>
        <taxon>Camelina</taxon>
    </lineage>
</organism>
<evidence type="ECO:0000313" key="3">
    <source>
        <dbReference type="RefSeq" id="XP_010477269.1"/>
    </source>
</evidence>
<evidence type="ECO:0000256" key="1">
    <source>
        <dbReference type="SAM" id="Phobius"/>
    </source>
</evidence>
<dbReference type="Proteomes" id="UP000694864">
    <property type="component" value="Chromosome 17"/>
</dbReference>
<feature type="transmembrane region" description="Helical" evidence="1">
    <location>
        <begin position="64"/>
        <end position="81"/>
    </location>
</feature>
<keyword evidence="1" id="KW-0472">Membrane</keyword>